<name>A0A2P5VZZ5_GOSBA</name>
<accession>A0A2P5VZZ5</accession>
<dbReference type="Proteomes" id="UP000239757">
    <property type="component" value="Unassembled WGS sequence"/>
</dbReference>
<evidence type="ECO:0000313" key="2">
    <source>
        <dbReference type="Proteomes" id="UP000239757"/>
    </source>
</evidence>
<evidence type="ECO:0000313" key="1">
    <source>
        <dbReference type="EMBL" id="PPR84385.1"/>
    </source>
</evidence>
<reference evidence="1 2" key="1">
    <citation type="submission" date="2015-01" db="EMBL/GenBank/DDBJ databases">
        <title>Genome of allotetraploid Gossypium barbadense reveals genomic plasticity and fiber elongation in cotton evolution.</title>
        <authorList>
            <person name="Chen X."/>
            <person name="Liu X."/>
            <person name="Zhao B."/>
            <person name="Zheng H."/>
            <person name="Hu Y."/>
            <person name="Lu G."/>
            <person name="Yang C."/>
            <person name="Chen J."/>
            <person name="Shan C."/>
            <person name="Zhang L."/>
            <person name="Zhou Y."/>
            <person name="Wang L."/>
            <person name="Guo W."/>
            <person name="Bai Y."/>
            <person name="Ruan J."/>
            <person name="Shangguan X."/>
            <person name="Mao Y."/>
            <person name="Jiang J."/>
            <person name="Zhu Y."/>
            <person name="Lei J."/>
            <person name="Kang H."/>
            <person name="Chen S."/>
            <person name="He X."/>
            <person name="Wang R."/>
            <person name="Wang Y."/>
            <person name="Chen J."/>
            <person name="Wang L."/>
            <person name="Yu S."/>
            <person name="Wang B."/>
            <person name="Wei J."/>
            <person name="Song S."/>
            <person name="Lu X."/>
            <person name="Gao Z."/>
            <person name="Gu W."/>
            <person name="Deng X."/>
            <person name="Ma D."/>
            <person name="Wang S."/>
            <person name="Liang W."/>
            <person name="Fang L."/>
            <person name="Cai C."/>
            <person name="Zhu X."/>
            <person name="Zhou B."/>
            <person name="Zhang Y."/>
            <person name="Chen Z."/>
            <person name="Xu S."/>
            <person name="Zhu R."/>
            <person name="Wang S."/>
            <person name="Zhang T."/>
            <person name="Zhao G."/>
        </authorList>
    </citation>
    <scope>NUCLEOTIDE SEQUENCE [LARGE SCALE GENOMIC DNA]</scope>
    <source>
        <strain evidence="2">cv. Xinhai21</strain>
        <tissue evidence="1">Leaf</tissue>
    </source>
</reference>
<sequence>MGILSWTVFRLGLILKRRKLTLSRSDPGDAKNDEELENVLSLLQSRLDGSLDSSLDAIALGLHEGFVVKVAQTHLLWAVKELET</sequence>
<proteinExistence type="predicted"/>
<dbReference type="EMBL" id="KZ669885">
    <property type="protein sequence ID" value="PPR84385.1"/>
    <property type="molecule type" value="Genomic_DNA"/>
</dbReference>
<protein>
    <submittedName>
        <fullName evidence="1">Uncharacterized protein</fullName>
    </submittedName>
</protein>
<dbReference type="AlphaFoldDB" id="A0A2P5VZZ5"/>
<organism evidence="1 2">
    <name type="scientific">Gossypium barbadense</name>
    <name type="common">Sea Island cotton</name>
    <name type="synonym">Hibiscus barbadensis</name>
    <dbReference type="NCBI Taxonomy" id="3634"/>
    <lineage>
        <taxon>Eukaryota</taxon>
        <taxon>Viridiplantae</taxon>
        <taxon>Streptophyta</taxon>
        <taxon>Embryophyta</taxon>
        <taxon>Tracheophyta</taxon>
        <taxon>Spermatophyta</taxon>
        <taxon>Magnoliopsida</taxon>
        <taxon>eudicotyledons</taxon>
        <taxon>Gunneridae</taxon>
        <taxon>Pentapetalae</taxon>
        <taxon>rosids</taxon>
        <taxon>malvids</taxon>
        <taxon>Malvales</taxon>
        <taxon>Malvaceae</taxon>
        <taxon>Malvoideae</taxon>
        <taxon>Gossypium</taxon>
    </lineage>
</organism>
<gene>
    <name evidence="1" type="ORF">GOBAR_AA36330</name>
</gene>